<dbReference type="EMBL" id="UGXG01000002">
    <property type="protein sequence ID" value="SUG46410.1"/>
    <property type="molecule type" value="Genomic_DNA"/>
</dbReference>
<dbReference type="InterPro" id="IPR050353">
    <property type="entry name" value="PyrK_electron_transfer"/>
</dbReference>
<dbReference type="PANTHER" id="PTHR43513">
    <property type="entry name" value="DIHYDROOROTATE DEHYDROGENASE B (NAD(+)), ELECTRON TRANSFER SUBUNIT"/>
    <property type="match status" value="1"/>
</dbReference>
<evidence type="ECO:0000259" key="2">
    <source>
        <dbReference type="Pfam" id="PF10418"/>
    </source>
</evidence>
<feature type="domain" description="Dihydroorotate dehydrogenase electron transfer subunit iron-sulphur cluster binding" evidence="2">
    <location>
        <begin position="137"/>
        <end position="166"/>
    </location>
</feature>
<dbReference type="GO" id="GO:0016491">
    <property type="term" value="F:oxidoreductase activity"/>
    <property type="evidence" value="ECO:0007669"/>
    <property type="project" value="UniProtKB-KW"/>
</dbReference>
<dbReference type="Pfam" id="PF00175">
    <property type="entry name" value="NAD_binding_1"/>
    <property type="match status" value="1"/>
</dbReference>
<evidence type="ECO:0000313" key="4">
    <source>
        <dbReference type="Proteomes" id="UP000254741"/>
    </source>
</evidence>
<accession>A0A379T882</accession>
<dbReference type="PANTHER" id="PTHR43513:SF1">
    <property type="entry name" value="ANAEROBIC SULFITE REDUCTASE SUBUNIT B"/>
    <property type="match status" value="1"/>
</dbReference>
<organism evidence="3 4">
    <name type="scientific">Salmonella enterica subsp. arizonae</name>
    <dbReference type="NCBI Taxonomy" id="59203"/>
    <lineage>
        <taxon>Bacteria</taxon>
        <taxon>Pseudomonadati</taxon>
        <taxon>Pseudomonadota</taxon>
        <taxon>Gammaproteobacteria</taxon>
        <taxon>Enterobacterales</taxon>
        <taxon>Enterobacteriaceae</taxon>
        <taxon>Salmonella</taxon>
    </lineage>
</organism>
<dbReference type="InterPro" id="IPR019480">
    <property type="entry name" value="Dihydroorotate_DH_Fe-S-bd"/>
</dbReference>
<dbReference type="InterPro" id="IPR039261">
    <property type="entry name" value="FNR_nucleotide-bd"/>
</dbReference>
<protein>
    <submittedName>
        <fullName evidence="3">Anaerobic sulfite reductase subunit B</fullName>
        <ecNumber evidence="3">1.8.2.-</ecNumber>
    </submittedName>
</protein>
<evidence type="ECO:0000259" key="1">
    <source>
        <dbReference type="Pfam" id="PF00175"/>
    </source>
</evidence>
<feature type="domain" description="Oxidoreductase FAD/NAD(P)-binding" evidence="1">
    <location>
        <begin position="18"/>
        <end position="119"/>
    </location>
</feature>
<dbReference type="Pfam" id="PF10418">
    <property type="entry name" value="DHODB_Fe-S_bind"/>
    <property type="match status" value="1"/>
</dbReference>
<dbReference type="Proteomes" id="UP000254741">
    <property type="component" value="Unassembled WGS sequence"/>
</dbReference>
<dbReference type="AlphaFoldDB" id="A0A379T882"/>
<keyword evidence="3" id="KW-0560">Oxidoreductase</keyword>
<evidence type="ECO:0000313" key="3">
    <source>
        <dbReference type="EMBL" id="SUG46410.1"/>
    </source>
</evidence>
<proteinExistence type="predicted"/>
<dbReference type="Gene3D" id="3.40.50.80">
    <property type="entry name" value="Nucleotide-binding domain of ferredoxin-NADP reductase (FNR) module"/>
    <property type="match status" value="1"/>
</dbReference>
<sequence>MATAIRSIRCAIKPLLVVAGGTGVAPVKGLMRYFVENPQEIGQLDMILGYKNRDCVLYREEMATWRGKHNLVLTLDEGEADDRYQIGRVTDRLAELALSDIDTMQAIVVGPPIMITFTVKMLLQKGLKPEQIWVDYERRMACSVGKCGHCRMGEVYVCTDGPIFNYAVAQRFAD</sequence>
<dbReference type="SUPFAM" id="SSF52343">
    <property type="entry name" value="Ferredoxin reductase-like, C-terminal NADP-linked domain"/>
    <property type="match status" value="1"/>
</dbReference>
<dbReference type="EC" id="1.8.2.-" evidence="3"/>
<name>A0A379T882_SALER</name>
<dbReference type="InterPro" id="IPR001433">
    <property type="entry name" value="OxRdtase_FAD/NAD-bd"/>
</dbReference>
<gene>
    <name evidence="3" type="primary">asrB_1</name>
    <name evidence="3" type="ORF">NCTC8297_01635</name>
</gene>
<dbReference type="PRINTS" id="PR00406">
    <property type="entry name" value="CYTB5RDTASE"/>
</dbReference>
<reference evidence="3 4" key="1">
    <citation type="submission" date="2018-06" db="EMBL/GenBank/DDBJ databases">
        <authorList>
            <consortium name="Pathogen Informatics"/>
            <person name="Doyle S."/>
        </authorList>
    </citation>
    <scope>NUCLEOTIDE SEQUENCE [LARGE SCALE GENOMIC DNA]</scope>
    <source>
        <strain evidence="3 4">NCTC8297</strain>
    </source>
</reference>